<dbReference type="PROSITE" id="PS51257">
    <property type="entry name" value="PROKAR_LIPOPROTEIN"/>
    <property type="match status" value="1"/>
</dbReference>
<dbReference type="InterPro" id="IPR038434">
    <property type="entry name" value="YARHG_sf"/>
</dbReference>
<dbReference type="Gene3D" id="1.20.58.1690">
    <property type="match status" value="1"/>
</dbReference>
<dbReference type="Proteomes" id="UP000605990">
    <property type="component" value="Unassembled WGS sequence"/>
</dbReference>
<name>A0ABR7IY74_9FLAO</name>
<accession>A0ABR7IY74</accession>
<sequence length="312" mass="36513">MKKIVLLALIIASFFSCQRNIKNEKDNVIAEHIDFDIPKINANKVVNDKADLLGYWVGEFDVNEKAADTSYKYDDDYSKKITFSIDKIEGTKIIGHSVVGGNIEKFEGKLINYTDDFEIHVKEPNSKTSNGKFVLNIAKNDSILKGDWVPYTKSNKVLQRKLSLKKKFFVYNPKNKIMFNYFDSEKFNVIKDTFYEEDSLGNTISSEAYEDQAYFTTTDTIFHLNPSTELFNKELVENLSKGDIFILRNLIFARHGFSFRDKMLRRYFDNIEWYMPVFSDVTKELTDIEKKNIDLLLRYEENAKEYYDVFGR</sequence>
<protein>
    <submittedName>
        <fullName evidence="2">YARHG domain-containing protein</fullName>
    </submittedName>
</protein>
<organism evidence="2 3">
    <name type="scientific">Flavobacterium bernardetii</name>
    <dbReference type="NCBI Taxonomy" id="2813823"/>
    <lineage>
        <taxon>Bacteria</taxon>
        <taxon>Pseudomonadati</taxon>
        <taxon>Bacteroidota</taxon>
        <taxon>Flavobacteriia</taxon>
        <taxon>Flavobacteriales</taxon>
        <taxon>Flavobacteriaceae</taxon>
        <taxon>Flavobacterium</taxon>
    </lineage>
</organism>
<reference evidence="2 3" key="1">
    <citation type="submission" date="2020-08" db="EMBL/GenBank/DDBJ databases">
        <title>Description of novel Flavobacterium F-408 isolate.</title>
        <authorList>
            <person name="Saticioglu I.B."/>
            <person name="Duman M."/>
            <person name="Altun S."/>
        </authorList>
    </citation>
    <scope>NUCLEOTIDE SEQUENCE [LARGE SCALE GENOMIC DNA]</scope>
    <source>
        <strain evidence="2 3">F-408</strain>
    </source>
</reference>
<proteinExistence type="predicted"/>
<dbReference type="SMART" id="SM01324">
    <property type="entry name" value="YARHG"/>
    <property type="match status" value="1"/>
</dbReference>
<comment type="caution">
    <text evidence="2">The sequence shown here is derived from an EMBL/GenBank/DDBJ whole genome shotgun (WGS) entry which is preliminary data.</text>
</comment>
<dbReference type="EMBL" id="JACRUN010000003">
    <property type="protein sequence ID" value="MBC5834729.1"/>
    <property type="molecule type" value="Genomic_DNA"/>
</dbReference>
<dbReference type="RefSeq" id="WP_166127765.1">
    <property type="nucleotide sequence ID" value="NZ_JAANOQ010000004.1"/>
</dbReference>
<dbReference type="InterPro" id="IPR025582">
    <property type="entry name" value="YARHG_dom"/>
</dbReference>
<gene>
    <name evidence="2" type="ORF">H8R27_07505</name>
</gene>
<feature type="domain" description="YARHG" evidence="1">
    <location>
        <begin position="217"/>
        <end position="301"/>
    </location>
</feature>
<evidence type="ECO:0000259" key="1">
    <source>
        <dbReference type="SMART" id="SM01324"/>
    </source>
</evidence>
<evidence type="ECO:0000313" key="3">
    <source>
        <dbReference type="Proteomes" id="UP000605990"/>
    </source>
</evidence>
<keyword evidence="3" id="KW-1185">Reference proteome</keyword>
<evidence type="ECO:0000313" key="2">
    <source>
        <dbReference type="EMBL" id="MBC5834729.1"/>
    </source>
</evidence>
<dbReference type="Pfam" id="PF13308">
    <property type="entry name" value="YARHG"/>
    <property type="match status" value="1"/>
</dbReference>